<proteinExistence type="predicted"/>
<feature type="non-terminal residue" evidence="3">
    <location>
        <position position="1"/>
    </location>
</feature>
<name>V8NI95_OPHHA</name>
<sequence length="76" mass="8598">MNRPRGVLAFFRKLLLPCKAADLASQQGKKQKKMEKGILNAPSPEKVRSHVDRETLPRKIRGIPGRRCNTMFGDPL</sequence>
<dbReference type="AlphaFoldDB" id="V8NI95"/>
<dbReference type="EMBL" id="AZIM01003538">
    <property type="protein sequence ID" value="ETE61984.1"/>
    <property type="molecule type" value="Genomic_DNA"/>
</dbReference>
<keyword evidence="4" id="KW-1185">Reference proteome</keyword>
<organism evidence="3 4">
    <name type="scientific">Ophiophagus hannah</name>
    <name type="common">King cobra</name>
    <name type="synonym">Naja hannah</name>
    <dbReference type="NCBI Taxonomy" id="8665"/>
    <lineage>
        <taxon>Eukaryota</taxon>
        <taxon>Metazoa</taxon>
        <taxon>Chordata</taxon>
        <taxon>Craniata</taxon>
        <taxon>Vertebrata</taxon>
        <taxon>Euteleostomi</taxon>
        <taxon>Lepidosauria</taxon>
        <taxon>Squamata</taxon>
        <taxon>Bifurcata</taxon>
        <taxon>Unidentata</taxon>
        <taxon>Episquamata</taxon>
        <taxon>Toxicofera</taxon>
        <taxon>Serpentes</taxon>
        <taxon>Colubroidea</taxon>
        <taxon>Elapidae</taxon>
        <taxon>Elapinae</taxon>
        <taxon>Ophiophagus</taxon>
    </lineage>
</organism>
<accession>V8NI95</accession>
<feature type="chain" id="PRO_5004770917" evidence="2">
    <location>
        <begin position="21"/>
        <end position="76"/>
    </location>
</feature>
<evidence type="ECO:0000313" key="4">
    <source>
        <dbReference type="Proteomes" id="UP000018936"/>
    </source>
</evidence>
<feature type="compositionally biased region" description="Basic and acidic residues" evidence="1">
    <location>
        <begin position="45"/>
        <end position="57"/>
    </location>
</feature>
<evidence type="ECO:0000256" key="1">
    <source>
        <dbReference type="SAM" id="MobiDB-lite"/>
    </source>
</evidence>
<dbReference type="Proteomes" id="UP000018936">
    <property type="component" value="Unassembled WGS sequence"/>
</dbReference>
<keyword evidence="2" id="KW-0732">Signal</keyword>
<feature type="signal peptide" evidence="2">
    <location>
        <begin position="1"/>
        <end position="20"/>
    </location>
</feature>
<feature type="region of interest" description="Disordered" evidence="1">
    <location>
        <begin position="25"/>
        <end position="63"/>
    </location>
</feature>
<gene>
    <name evidence="3" type="ORF">L345_12255</name>
</gene>
<reference evidence="3 4" key="1">
    <citation type="journal article" date="2013" name="Proc. Natl. Acad. Sci. U.S.A.">
        <title>The king cobra genome reveals dynamic gene evolution and adaptation in the snake venom system.</title>
        <authorList>
            <person name="Vonk F.J."/>
            <person name="Casewell N.R."/>
            <person name="Henkel C.V."/>
            <person name="Heimberg A.M."/>
            <person name="Jansen H.J."/>
            <person name="McCleary R.J."/>
            <person name="Kerkkamp H.M."/>
            <person name="Vos R.A."/>
            <person name="Guerreiro I."/>
            <person name="Calvete J.J."/>
            <person name="Wuster W."/>
            <person name="Woods A.E."/>
            <person name="Logan J.M."/>
            <person name="Harrison R.A."/>
            <person name="Castoe T.A."/>
            <person name="de Koning A.P."/>
            <person name="Pollock D.D."/>
            <person name="Yandell M."/>
            <person name="Calderon D."/>
            <person name="Renjifo C."/>
            <person name="Currier R.B."/>
            <person name="Salgado D."/>
            <person name="Pla D."/>
            <person name="Sanz L."/>
            <person name="Hyder A.S."/>
            <person name="Ribeiro J.M."/>
            <person name="Arntzen J.W."/>
            <person name="van den Thillart G.E."/>
            <person name="Boetzer M."/>
            <person name="Pirovano W."/>
            <person name="Dirks R.P."/>
            <person name="Spaink H.P."/>
            <person name="Duboule D."/>
            <person name="McGlinn E."/>
            <person name="Kini R.M."/>
            <person name="Richardson M.K."/>
        </authorList>
    </citation>
    <scope>NUCLEOTIDE SEQUENCE</scope>
    <source>
        <tissue evidence="3">Blood</tissue>
    </source>
</reference>
<protein>
    <submittedName>
        <fullName evidence="3">Uncharacterized protein</fullName>
    </submittedName>
</protein>
<evidence type="ECO:0000256" key="2">
    <source>
        <dbReference type="SAM" id="SignalP"/>
    </source>
</evidence>
<comment type="caution">
    <text evidence="3">The sequence shown here is derived from an EMBL/GenBank/DDBJ whole genome shotgun (WGS) entry which is preliminary data.</text>
</comment>
<evidence type="ECO:0000313" key="3">
    <source>
        <dbReference type="EMBL" id="ETE61984.1"/>
    </source>
</evidence>